<evidence type="ECO:0000313" key="10">
    <source>
        <dbReference type="Proteomes" id="UP000187455"/>
    </source>
</evidence>
<dbReference type="PANTHER" id="PTHR12965">
    <property type="entry name" value="VACUOLAR PROTEIN SORTING 54"/>
    <property type="match status" value="1"/>
</dbReference>
<accession>A0A1R0GWF8</accession>
<evidence type="ECO:0000256" key="1">
    <source>
        <dbReference type="ARBA" id="ARBA00004601"/>
    </source>
</evidence>
<proteinExistence type="inferred from homology"/>
<dbReference type="EMBL" id="LSSL01002662">
    <property type="protein sequence ID" value="OLY81219.1"/>
    <property type="molecule type" value="Genomic_DNA"/>
</dbReference>
<dbReference type="Proteomes" id="UP000187455">
    <property type="component" value="Unassembled WGS sequence"/>
</dbReference>
<keyword evidence="10" id="KW-1185">Reference proteome</keyword>
<dbReference type="GO" id="GO:0015031">
    <property type="term" value="P:protein transport"/>
    <property type="evidence" value="ECO:0007669"/>
    <property type="project" value="UniProtKB-KW"/>
</dbReference>
<evidence type="ECO:0000256" key="2">
    <source>
        <dbReference type="ARBA" id="ARBA00009150"/>
    </source>
</evidence>
<dbReference type="InterPro" id="IPR012501">
    <property type="entry name" value="Vps54_C"/>
</dbReference>
<keyword evidence="3" id="KW-0813">Transport</keyword>
<dbReference type="GO" id="GO:0005829">
    <property type="term" value="C:cytosol"/>
    <property type="evidence" value="ECO:0007669"/>
    <property type="project" value="GOC"/>
</dbReference>
<keyword evidence="4" id="KW-0653">Protein transport</keyword>
<reference evidence="9 10" key="1">
    <citation type="journal article" date="2016" name="Mol. Biol. Evol.">
        <title>Genome-Wide Survey of Gut Fungi (Harpellales) Reveals the First Horizontally Transferred Ubiquitin Gene from a Mosquito Host.</title>
        <authorList>
            <person name="Wang Y."/>
            <person name="White M.M."/>
            <person name="Kvist S."/>
            <person name="Moncalvo J.M."/>
        </authorList>
    </citation>
    <scope>NUCLEOTIDE SEQUENCE [LARGE SCALE GENOMIC DNA]</scope>
    <source>
        <strain evidence="9 10">ALG-7-W6</strain>
    </source>
</reference>
<dbReference type="GO" id="GO:0019905">
    <property type="term" value="F:syntaxin binding"/>
    <property type="evidence" value="ECO:0007669"/>
    <property type="project" value="TreeGrafter"/>
</dbReference>
<feature type="region of interest" description="Disordered" evidence="7">
    <location>
        <begin position="1092"/>
        <end position="1149"/>
    </location>
</feature>
<keyword evidence="6" id="KW-0175">Coiled coil</keyword>
<dbReference type="GO" id="GO:0006896">
    <property type="term" value="P:Golgi to vacuole transport"/>
    <property type="evidence" value="ECO:0007669"/>
    <property type="project" value="TreeGrafter"/>
</dbReference>
<comment type="similarity">
    <text evidence="2">Belongs to the VPS54 family.</text>
</comment>
<evidence type="ECO:0000256" key="6">
    <source>
        <dbReference type="ARBA" id="ARBA00023054"/>
    </source>
</evidence>
<organism evidence="9 10">
    <name type="scientific">Smittium mucronatum</name>
    <dbReference type="NCBI Taxonomy" id="133383"/>
    <lineage>
        <taxon>Eukaryota</taxon>
        <taxon>Fungi</taxon>
        <taxon>Fungi incertae sedis</taxon>
        <taxon>Zoopagomycota</taxon>
        <taxon>Kickxellomycotina</taxon>
        <taxon>Harpellomycetes</taxon>
        <taxon>Harpellales</taxon>
        <taxon>Legeriomycetaceae</taxon>
        <taxon>Smittium</taxon>
    </lineage>
</organism>
<evidence type="ECO:0000256" key="7">
    <source>
        <dbReference type="SAM" id="MobiDB-lite"/>
    </source>
</evidence>
<dbReference type="STRING" id="133383.A0A1R0GWF8"/>
<comment type="subcellular location">
    <subcellularLocation>
        <location evidence="1">Golgi apparatus</location>
        <location evidence="1">trans-Golgi network</location>
    </subcellularLocation>
</comment>
<sequence length="1193" mass="130899">IHVLNAALPISSPISLPTYPSYLPTPTPPPNRSVSDTASLYSYNSISSLISKFPNRKLKIKKSELASVKKTHYPPLSKDAFYSYFSQISDEFSSFKQIQLSKSPSSQLNNALNSSLPPHTVPINPPPLSISQIPPVFFDPDFDLQNPATFSSISSFLVGPNSISSLFDLSAPLSAPPPKPEVSLSTLLDNVELLLIDEIKARSSEFLNATSTLTLLSSSSNSSISQISSLKSHISTLKDSFSSSSQISSLVNKRSNISKCISILQTFSNILDILPIINDLVDSHDPQPALSLVSEIELLLSSIPQISSLSSSSSAFKSLNSHILLSLSSVSDFAITKILSSLNSSLTSLVNSNFLSWNPFFTDTTSPSPIKGFDNTLLSSINAISPDISPLFNGLIRIGKADILLSSISSQLDSLIQSLMQQDYPPSFFSIDSSLDFNDFSVQQSLANSLRKISFDDYLLLLYKQFSRFLLISYHVISLVNSLSDCYSKTSSSLASNSLNSLREKLVDIVHIRINKLIIHRKDQISKLNTSPFYSFFFISLSFVHSFESLSSIPCVDLRNCLLLSSKLYLENLHSEKTKQLLVIIENEQWVQTDAPSDFQVILDNLISSASLSKIDSKSPQDIINSFVNLSNLIPISFSLEKLPPVIPQTTSNIDIIKNFDSLKKRNSHPSNYLGNSSFGSLKQDDQIYPVVGSSLTLLKSIYEYIQLSLHMPHLASISFSCICQILKIYNSRSCQVVLGAGAVLSPAQLKHISAKNIALVARSLDLVLQQLIQPIRDIFVSGLLLLVPKPSSFNSPFSPLDYSEFTTSSSLNPSSFQYATIKSQIKLSTDLIVSVEGDYLAHKNELLTKLVSIMSDRADMHVAKLASTKWDSLASSTPSDLNTDSQPQIPKIDGLETIIREIKKLHKILSKYLDITDIEYIFSQITSIYSNKILASLPHFSITTVAGKSLVIRGFQHLTTQLSSLKGVPHITNQLEVSANNINLVPDYLPQSHSISSDPSSVSLVNRHTSAPPDLMSSKNISDSDSPPPLPPHPRDRILSVNQSEISSANSQSIDKPAVLTEAQKSKLAAYNYETVIVGGVEVKVLVPKNPAESQVSDTDPSRPDNNASHLVPETPSFFGGLIDSPVSPGMTLKSDDGNITPTPDNQYLQQRQREFLDPSLADLDEFEPPIPLDENKNWLVESLDNPQEPTQ</sequence>
<name>A0A1R0GWF8_9FUNG</name>
<evidence type="ECO:0000256" key="3">
    <source>
        <dbReference type="ARBA" id="ARBA00022448"/>
    </source>
</evidence>
<gene>
    <name evidence="9" type="ORF">AYI68_g4679</name>
</gene>
<feature type="region of interest" description="Disordered" evidence="7">
    <location>
        <begin position="997"/>
        <end position="1038"/>
    </location>
</feature>
<evidence type="ECO:0000313" key="9">
    <source>
        <dbReference type="EMBL" id="OLY81219.1"/>
    </source>
</evidence>
<dbReference type="Gene3D" id="1.20.1280.130">
    <property type="match status" value="1"/>
</dbReference>
<feature type="domain" description="Vacuolar protein sorting-associated protein 54 C-terminal" evidence="8">
    <location>
        <begin position="687"/>
        <end position="780"/>
    </location>
</feature>
<dbReference type="GO" id="GO:0000938">
    <property type="term" value="C:GARP complex"/>
    <property type="evidence" value="ECO:0007669"/>
    <property type="project" value="InterPro"/>
</dbReference>
<comment type="caution">
    <text evidence="9">The sequence shown here is derived from an EMBL/GenBank/DDBJ whole genome shotgun (WGS) entry which is preliminary data.</text>
</comment>
<dbReference type="AlphaFoldDB" id="A0A1R0GWF8"/>
<dbReference type="InterPro" id="IPR039745">
    <property type="entry name" value="Vps54"/>
</dbReference>
<feature type="non-terminal residue" evidence="9">
    <location>
        <position position="1"/>
    </location>
</feature>
<feature type="compositionally biased region" description="Polar residues" evidence="7">
    <location>
        <begin position="1139"/>
        <end position="1149"/>
    </location>
</feature>
<dbReference type="OrthoDB" id="10259024at2759"/>
<evidence type="ECO:0000256" key="4">
    <source>
        <dbReference type="ARBA" id="ARBA00022927"/>
    </source>
</evidence>
<keyword evidence="5" id="KW-0333">Golgi apparatus</keyword>
<dbReference type="GO" id="GO:0042147">
    <property type="term" value="P:retrograde transport, endosome to Golgi"/>
    <property type="evidence" value="ECO:0007669"/>
    <property type="project" value="InterPro"/>
</dbReference>
<feature type="compositionally biased region" description="Polar residues" evidence="7">
    <location>
        <begin position="1093"/>
        <end position="1110"/>
    </location>
</feature>
<dbReference type="Pfam" id="PF07928">
    <property type="entry name" value="Vps54"/>
    <property type="match status" value="1"/>
</dbReference>
<feature type="region of interest" description="Disordered" evidence="7">
    <location>
        <begin position="1168"/>
        <end position="1193"/>
    </location>
</feature>
<protein>
    <submittedName>
        <fullName evidence="9">Vacuolar protein sorting-associated protein 54, chloroplastic</fullName>
    </submittedName>
</protein>
<evidence type="ECO:0000256" key="5">
    <source>
        <dbReference type="ARBA" id="ARBA00023034"/>
    </source>
</evidence>
<dbReference type="PANTHER" id="PTHR12965:SF0">
    <property type="entry name" value="VACUOLAR PROTEIN SORTING-ASSOCIATED PROTEIN 54"/>
    <property type="match status" value="1"/>
</dbReference>
<evidence type="ECO:0000259" key="8">
    <source>
        <dbReference type="Pfam" id="PF07928"/>
    </source>
</evidence>